<name>A0A6J1TXK2_9SAUR</name>
<comment type="similarity">
    <text evidence="4">Belongs to the H2.0 homeobox family.</text>
</comment>
<evidence type="ECO:0000256" key="5">
    <source>
        <dbReference type="ARBA" id="ARBA00072002"/>
    </source>
</evidence>
<dbReference type="CDD" id="cd00086">
    <property type="entry name" value="homeodomain"/>
    <property type="match status" value="1"/>
</dbReference>
<dbReference type="InterPro" id="IPR009057">
    <property type="entry name" value="Homeodomain-like_sf"/>
</dbReference>
<protein>
    <recommendedName>
        <fullName evidence="5">Homeobox protein DBX2</fullName>
    </recommendedName>
    <alternativeName>
        <fullName evidence="6">Developing brain homeobox protein 2</fullName>
    </alternativeName>
</protein>
<dbReference type="PANTHER" id="PTHR24331">
    <property type="entry name" value="DBX"/>
    <property type="match status" value="1"/>
</dbReference>
<dbReference type="GO" id="GO:0003677">
    <property type="term" value="F:DNA binding"/>
    <property type="evidence" value="ECO:0007669"/>
    <property type="project" value="UniProtKB-UniRule"/>
</dbReference>
<accession>A0A6J1TXK2</accession>
<dbReference type="Pfam" id="PF00046">
    <property type="entry name" value="Homeodomain"/>
    <property type="match status" value="1"/>
</dbReference>
<comment type="subcellular location">
    <subcellularLocation>
        <location evidence="7 8">Nucleus</location>
    </subcellularLocation>
</comment>
<dbReference type="FunFam" id="1.10.10.60:FF:000187">
    <property type="entry name" value="homeobox protein DBX2"/>
    <property type="match status" value="1"/>
</dbReference>
<evidence type="ECO:0000256" key="7">
    <source>
        <dbReference type="PROSITE-ProRule" id="PRU00108"/>
    </source>
</evidence>
<dbReference type="GO" id="GO:0000981">
    <property type="term" value="F:DNA-binding transcription factor activity, RNA polymerase II-specific"/>
    <property type="evidence" value="ECO:0007669"/>
    <property type="project" value="InterPro"/>
</dbReference>
<dbReference type="PRINTS" id="PR00031">
    <property type="entry name" value="HTHREPRESSR"/>
</dbReference>
<sequence>MLPSALAWHSESSAALLGLPGAPGFGNLGKSFLIENLLRAGEGPSRLSPRLPAAPIPLKLREPMRVAGEGAFPVCAWPFQALKASAADGAATEDTGGAFPATAPALPKYFFLSASPVCLTCCGGSCQLPTSPMFFPRQESALSHLSHDPKSQRGILRRAVFSEEQRKSLEKMFQKQKYISKTERKKLAINLGLKESQVKIWFQNRRMKWRNSKDKEVLSNRGLPEEGLQEMYVSRCLNFSSSPCPLWERPQQQSSSRWQNFPECARRQNNRISLRLHMNPTFSSNTLYLYQERGTVEKEISCKNNDSKNDNKPLLEVNSN</sequence>
<gene>
    <name evidence="11" type="primary">DBX2</name>
</gene>
<keyword evidence="10" id="KW-1185">Reference proteome</keyword>
<feature type="domain" description="Homeobox" evidence="9">
    <location>
        <begin position="152"/>
        <end position="212"/>
    </location>
</feature>
<dbReference type="SMART" id="SM00389">
    <property type="entry name" value="HOX"/>
    <property type="match status" value="1"/>
</dbReference>
<dbReference type="InterPro" id="IPR000047">
    <property type="entry name" value="HTH_motif"/>
</dbReference>
<dbReference type="Proteomes" id="UP000504612">
    <property type="component" value="Unplaced"/>
</dbReference>
<keyword evidence="2 7" id="KW-0371">Homeobox</keyword>
<dbReference type="GeneID" id="113412184"/>
<evidence type="ECO:0000259" key="9">
    <source>
        <dbReference type="PROSITE" id="PS50071"/>
    </source>
</evidence>
<evidence type="ECO:0000313" key="10">
    <source>
        <dbReference type="Proteomes" id="UP000504612"/>
    </source>
</evidence>
<dbReference type="PROSITE" id="PS00027">
    <property type="entry name" value="HOMEOBOX_1"/>
    <property type="match status" value="1"/>
</dbReference>
<dbReference type="Gene3D" id="1.10.10.60">
    <property type="entry name" value="Homeodomain-like"/>
    <property type="match status" value="1"/>
</dbReference>
<dbReference type="GO" id="GO:0005634">
    <property type="term" value="C:nucleus"/>
    <property type="evidence" value="ECO:0007669"/>
    <property type="project" value="UniProtKB-SubCell"/>
</dbReference>
<reference evidence="11" key="1">
    <citation type="submission" date="2025-08" db="UniProtKB">
        <authorList>
            <consortium name="RefSeq"/>
        </authorList>
    </citation>
    <scope>IDENTIFICATION</scope>
</reference>
<evidence type="ECO:0000256" key="3">
    <source>
        <dbReference type="ARBA" id="ARBA00023242"/>
    </source>
</evidence>
<evidence type="ECO:0000256" key="2">
    <source>
        <dbReference type="ARBA" id="ARBA00023155"/>
    </source>
</evidence>
<dbReference type="PROSITE" id="PS50071">
    <property type="entry name" value="HOMEOBOX_2"/>
    <property type="match status" value="1"/>
</dbReference>
<proteinExistence type="inferred from homology"/>
<evidence type="ECO:0000256" key="1">
    <source>
        <dbReference type="ARBA" id="ARBA00023125"/>
    </source>
</evidence>
<dbReference type="PRINTS" id="PR00024">
    <property type="entry name" value="HOMEOBOX"/>
</dbReference>
<dbReference type="InterPro" id="IPR020479">
    <property type="entry name" value="HD_metazoa"/>
</dbReference>
<dbReference type="KEGG" id="nss:113412184"/>
<dbReference type="RefSeq" id="XP_026523427.1">
    <property type="nucleotide sequence ID" value="XM_026667642.1"/>
</dbReference>
<keyword evidence="1 7" id="KW-0238">DNA-binding</keyword>
<evidence type="ECO:0000256" key="6">
    <source>
        <dbReference type="ARBA" id="ARBA00082385"/>
    </source>
</evidence>
<evidence type="ECO:0000256" key="4">
    <source>
        <dbReference type="ARBA" id="ARBA00038504"/>
    </source>
</evidence>
<feature type="DNA-binding region" description="Homeobox" evidence="7">
    <location>
        <begin position="154"/>
        <end position="213"/>
    </location>
</feature>
<organism evidence="10 11">
    <name type="scientific">Notechis scutatus</name>
    <name type="common">mainland tiger snake</name>
    <dbReference type="NCBI Taxonomy" id="8663"/>
    <lineage>
        <taxon>Eukaryota</taxon>
        <taxon>Metazoa</taxon>
        <taxon>Chordata</taxon>
        <taxon>Craniata</taxon>
        <taxon>Vertebrata</taxon>
        <taxon>Euteleostomi</taxon>
        <taxon>Lepidosauria</taxon>
        <taxon>Squamata</taxon>
        <taxon>Bifurcata</taxon>
        <taxon>Unidentata</taxon>
        <taxon>Episquamata</taxon>
        <taxon>Toxicofera</taxon>
        <taxon>Serpentes</taxon>
        <taxon>Colubroidea</taxon>
        <taxon>Elapidae</taxon>
        <taxon>Hydrophiinae</taxon>
        <taxon>Notechis</taxon>
    </lineage>
</organism>
<dbReference type="InterPro" id="IPR001356">
    <property type="entry name" value="HD"/>
</dbReference>
<dbReference type="SUPFAM" id="SSF46689">
    <property type="entry name" value="Homeodomain-like"/>
    <property type="match status" value="1"/>
</dbReference>
<dbReference type="CTD" id="440097"/>
<dbReference type="InterPro" id="IPR017970">
    <property type="entry name" value="Homeobox_CS"/>
</dbReference>
<dbReference type="InterPro" id="IPR051662">
    <property type="entry name" value="H2.0_Homeobox_NeuralPatt"/>
</dbReference>
<evidence type="ECO:0000313" key="11">
    <source>
        <dbReference type="RefSeq" id="XP_026523427.1"/>
    </source>
</evidence>
<keyword evidence="3 7" id="KW-0539">Nucleus</keyword>
<evidence type="ECO:0000256" key="8">
    <source>
        <dbReference type="RuleBase" id="RU000682"/>
    </source>
</evidence>
<dbReference type="PANTHER" id="PTHR24331:SF4">
    <property type="entry name" value="HOMEOBOX PROTEIN DBX2"/>
    <property type="match status" value="1"/>
</dbReference>
<dbReference type="AlphaFoldDB" id="A0A6J1TXK2"/>